<dbReference type="Proteomes" id="UP000580797">
    <property type="component" value="Unassembled WGS sequence"/>
</dbReference>
<evidence type="ECO:0000313" key="2">
    <source>
        <dbReference type="Proteomes" id="UP000580797"/>
    </source>
</evidence>
<dbReference type="EMBL" id="JACHDR010000002">
    <property type="protein sequence ID" value="MBB5514000.1"/>
    <property type="molecule type" value="Genomic_DNA"/>
</dbReference>
<dbReference type="Pfam" id="PF20373">
    <property type="entry name" value="DUF6668"/>
    <property type="match status" value="1"/>
</dbReference>
<gene>
    <name evidence="1" type="ORF">HD598_002747</name>
</gene>
<comment type="caution">
    <text evidence="1">The sequence shown here is derived from an EMBL/GenBank/DDBJ whole genome shotgun (WGS) entry which is preliminary data.</text>
</comment>
<organism evidence="1 2">
    <name type="scientific">Neomicrococcus aestuarii</name>
    <dbReference type="NCBI Taxonomy" id="556325"/>
    <lineage>
        <taxon>Bacteria</taxon>
        <taxon>Bacillati</taxon>
        <taxon>Actinomycetota</taxon>
        <taxon>Actinomycetes</taxon>
        <taxon>Micrococcales</taxon>
        <taxon>Micrococcaceae</taxon>
        <taxon>Neomicrococcus</taxon>
    </lineage>
</organism>
<dbReference type="AlphaFoldDB" id="A0A7W8TXH6"/>
<accession>A0A7W8TXH6</accession>
<dbReference type="RefSeq" id="WP_183667001.1">
    <property type="nucleotide sequence ID" value="NZ_BAAARH010000011.1"/>
</dbReference>
<dbReference type="InterPro" id="IPR046609">
    <property type="entry name" value="DUF6668"/>
</dbReference>
<reference evidence="1 2" key="1">
    <citation type="submission" date="2020-08" db="EMBL/GenBank/DDBJ databases">
        <title>Sequencing the genomes of 1000 actinobacteria strains.</title>
        <authorList>
            <person name="Klenk H.-P."/>
        </authorList>
    </citation>
    <scope>NUCLEOTIDE SEQUENCE [LARGE SCALE GENOMIC DNA]</scope>
    <source>
        <strain evidence="1 2">DSM 105783</strain>
    </source>
</reference>
<proteinExistence type="predicted"/>
<sequence>MSSRPNPFVHSAPKEFNGVSHVSGVSDVSDVSPIIDEFSCVYVLERGPESPDLVNALAPSSGEWPTSSVPHDVRLAVFGLHGGAGTSTVAQLFDGNAFDAGQGWPLKEDGSEMAAIAVSRTHYAGLEAAESFTQHWGSGSLKGSRLLGLILVDDAPRLIDSQQRAVKRLLKKTPLGAHVPWVESWRYGPPDPQRLPLRIKRIVRAFQNA</sequence>
<protein>
    <submittedName>
        <fullName evidence="1">Uncharacterized protein</fullName>
    </submittedName>
</protein>
<evidence type="ECO:0000313" key="1">
    <source>
        <dbReference type="EMBL" id="MBB5514000.1"/>
    </source>
</evidence>
<name>A0A7W8TXH6_9MICC</name>